<feature type="compositionally biased region" description="Low complexity" evidence="1">
    <location>
        <begin position="1"/>
        <end position="34"/>
    </location>
</feature>
<dbReference type="STRING" id="930990.A0A067N3A2"/>
<organism evidence="2 3">
    <name type="scientific">Botryobasidium botryosum (strain FD-172 SS1)</name>
    <dbReference type="NCBI Taxonomy" id="930990"/>
    <lineage>
        <taxon>Eukaryota</taxon>
        <taxon>Fungi</taxon>
        <taxon>Dikarya</taxon>
        <taxon>Basidiomycota</taxon>
        <taxon>Agaricomycotina</taxon>
        <taxon>Agaricomycetes</taxon>
        <taxon>Cantharellales</taxon>
        <taxon>Botryobasidiaceae</taxon>
        <taxon>Botryobasidium</taxon>
    </lineage>
</organism>
<evidence type="ECO:0000313" key="2">
    <source>
        <dbReference type="EMBL" id="KDQ21435.1"/>
    </source>
</evidence>
<keyword evidence="3" id="KW-1185">Reference proteome</keyword>
<feature type="region of interest" description="Disordered" evidence="1">
    <location>
        <begin position="1"/>
        <end position="65"/>
    </location>
</feature>
<dbReference type="OrthoDB" id="3056235at2759"/>
<name>A0A067N3A2_BOTB1</name>
<dbReference type="EMBL" id="KL198016">
    <property type="protein sequence ID" value="KDQ21435.1"/>
    <property type="molecule type" value="Genomic_DNA"/>
</dbReference>
<dbReference type="AlphaFoldDB" id="A0A067N3A2"/>
<sequence length="441" mass="48335">MAQHASPSLAIPSSSSAPRLRQFSRASSNASSPSSSPPTPSTGFATDDAHHASLPANSQPSGQQRKRKVLESLQIAQWRPLFWIYALLCVIFTTHRICNPVVKTWSASAGRGSLAESGGAKATAHSVSYLLSKTSPVIAAPLSNSLYPYMLRPSDYKDIQFSEGAEGITACFWVSESDIGRLEDWVKNWGGPVSVLLTTVHSPTGDPYRNLVTKLKAQHSDVSLLRQHVTLHLLHAPHPRSYTSNALLNLARLFAPTKKTLLFPPGLRHLSQPSLRHSLLDSALLAPSSLSDLYQIIPANATVSLPGNPLSPDSVLLIDRNASLWCPERFFAAPDPIAEWEECLWQVWLSGGSTSTIGPGDGWALFASPTALRAKRDPGSVYARIHHKMSERYRAEACMHVARQMASLGEWNKGDDKDIKVRRVMDMCAQTLIQWGRRLLD</sequence>
<accession>A0A067N3A2</accession>
<gene>
    <name evidence="2" type="ORF">BOTBODRAFT_203126</name>
</gene>
<evidence type="ECO:0000256" key="1">
    <source>
        <dbReference type="SAM" id="MobiDB-lite"/>
    </source>
</evidence>
<proteinExistence type="predicted"/>
<evidence type="ECO:0000313" key="3">
    <source>
        <dbReference type="Proteomes" id="UP000027195"/>
    </source>
</evidence>
<dbReference type="HOGENOM" id="CLU_621102_0_0_1"/>
<protein>
    <submittedName>
        <fullName evidence="2">Uncharacterized protein</fullName>
    </submittedName>
</protein>
<dbReference type="InParanoid" id="A0A067N3A2"/>
<reference evidence="3" key="1">
    <citation type="journal article" date="2014" name="Proc. Natl. Acad. Sci. U.S.A.">
        <title>Extensive sampling of basidiomycete genomes demonstrates inadequacy of the white-rot/brown-rot paradigm for wood decay fungi.</title>
        <authorList>
            <person name="Riley R."/>
            <person name="Salamov A.A."/>
            <person name="Brown D.W."/>
            <person name="Nagy L.G."/>
            <person name="Floudas D."/>
            <person name="Held B.W."/>
            <person name="Levasseur A."/>
            <person name="Lombard V."/>
            <person name="Morin E."/>
            <person name="Otillar R."/>
            <person name="Lindquist E.A."/>
            <person name="Sun H."/>
            <person name="LaButti K.M."/>
            <person name="Schmutz J."/>
            <person name="Jabbour D."/>
            <person name="Luo H."/>
            <person name="Baker S.E."/>
            <person name="Pisabarro A.G."/>
            <person name="Walton J.D."/>
            <person name="Blanchette R.A."/>
            <person name="Henrissat B."/>
            <person name="Martin F."/>
            <person name="Cullen D."/>
            <person name="Hibbett D.S."/>
            <person name="Grigoriev I.V."/>
        </authorList>
    </citation>
    <scope>NUCLEOTIDE SEQUENCE [LARGE SCALE GENOMIC DNA]</scope>
    <source>
        <strain evidence="3">FD-172 SS1</strain>
    </source>
</reference>
<dbReference type="Proteomes" id="UP000027195">
    <property type="component" value="Unassembled WGS sequence"/>
</dbReference>